<comment type="similarity">
    <text evidence="1 4 5">Belongs to the bacterial ribosomal protein bL17 family.</text>
</comment>
<dbReference type="RefSeq" id="WP_309488489.1">
    <property type="nucleotide sequence ID" value="NZ_JAENIG010000001.1"/>
</dbReference>
<evidence type="ECO:0000256" key="5">
    <source>
        <dbReference type="RuleBase" id="RU000660"/>
    </source>
</evidence>
<dbReference type="InterPro" id="IPR000456">
    <property type="entry name" value="Ribosomal_bL17"/>
</dbReference>
<name>A0AAE2SCB9_9BACT</name>
<evidence type="ECO:0000256" key="2">
    <source>
        <dbReference type="ARBA" id="ARBA00022980"/>
    </source>
</evidence>
<dbReference type="GO" id="GO:0003735">
    <property type="term" value="F:structural constituent of ribosome"/>
    <property type="evidence" value="ECO:0007669"/>
    <property type="project" value="InterPro"/>
</dbReference>
<dbReference type="Pfam" id="PF01196">
    <property type="entry name" value="Ribosomal_L17"/>
    <property type="match status" value="1"/>
</dbReference>
<keyword evidence="3 4" id="KW-0687">Ribonucleoprotein</keyword>
<comment type="subunit">
    <text evidence="4">Part of the 50S ribosomal subunit. Contacts protein L32.</text>
</comment>
<dbReference type="FunFam" id="3.90.1030.10:FF:000001">
    <property type="entry name" value="50S ribosomal protein L17"/>
    <property type="match status" value="1"/>
</dbReference>
<protein>
    <recommendedName>
        <fullName evidence="4">Large ribosomal subunit protein bL17</fullName>
    </recommendedName>
</protein>
<evidence type="ECO:0000313" key="7">
    <source>
        <dbReference type="Proteomes" id="UP000634206"/>
    </source>
</evidence>
<evidence type="ECO:0000256" key="4">
    <source>
        <dbReference type="HAMAP-Rule" id="MF_01368"/>
    </source>
</evidence>
<sequence length="130" mass="14582">MRHRKKTVKLQRDAAHRRSLLANLACSLIEHGRIRTTLAKAKALRPVAEKMVTLAKRGDIHARRQAVAFLRQKDVVAKLFSEIAPVCEDRQGGYCRITKLGARTSDSAPMAYIEWTDIEDLAVAATEDDE</sequence>
<dbReference type="InterPro" id="IPR047859">
    <property type="entry name" value="Ribosomal_bL17_CS"/>
</dbReference>
<proteinExistence type="inferred from homology"/>
<accession>A0AAE2SCB9</accession>
<keyword evidence="7" id="KW-1185">Reference proteome</keyword>
<evidence type="ECO:0000313" key="6">
    <source>
        <dbReference type="EMBL" id="MBK1853885.1"/>
    </source>
</evidence>
<reference evidence="6" key="1">
    <citation type="submission" date="2021-01" db="EMBL/GenBank/DDBJ databases">
        <title>Modified the classification status of verrucomicrobia.</title>
        <authorList>
            <person name="Feng X."/>
        </authorList>
    </citation>
    <scope>NUCLEOTIDE SEQUENCE</scope>
    <source>
        <strain evidence="6">5K15</strain>
    </source>
</reference>
<dbReference type="PANTHER" id="PTHR14413:SF16">
    <property type="entry name" value="LARGE RIBOSOMAL SUBUNIT PROTEIN BL17M"/>
    <property type="match status" value="1"/>
</dbReference>
<comment type="caution">
    <text evidence="6">The sequence shown here is derived from an EMBL/GenBank/DDBJ whole genome shotgun (WGS) entry which is preliminary data.</text>
</comment>
<dbReference type="Gene3D" id="3.90.1030.10">
    <property type="entry name" value="Ribosomal protein L17"/>
    <property type="match status" value="1"/>
</dbReference>
<dbReference type="NCBIfam" id="TIGR00059">
    <property type="entry name" value="L17"/>
    <property type="match status" value="1"/>
</dbReference>
<organism evidence="6 7">
    <name type="scientific">Oceaniferula flava</name>
    <dbReference type="NCBI Taxonomy" id="2800421"/>
    <lineage>
        <taxon>Bacteria</taxon>
        <taxon>Pseudomonadati</taxon>
        <taxon>Verrucomicrobiota</taxon>
        <taxon>Verrucomicrobiia</taxon>
        <taxon>Verrucomicrobiales</taxon>
        <taxon>Verrucomicrobiaceae</taxon>
        <taxon>Oceaniferula</taxon>
    </lineage>
</organism>
<evidence type="ECO:0000256" key="3">
    <source>
        <dbReference type="ARBA" id="ARBA00023274"/>
    </source>
</evidence>
<dbReference type="HAMAP" id="MF_01368">
    <property type="entry name" value="Ribosomal_bL17"/>
    <property type="match status" value="1"/>
</dbReference>
<dbReference type="GO" id="GO:0022625">
    <property type="term" value="C:cytosolic large ribosomal subunit"/>
    <property type="evidence" value="ECO:0007669"/>
    <property type="project" value="TreeGrafter"/>
</dbReference>
<dbReference type="EMBL" id="JAENIG010000001">
    <property type="protein sequence ID" value="MBK1853885.1"/>
    <property type="molecule type" value="Genomic_DNA"/>
</dbReference>
<dbReference type="PROSITE" id="PS01167">
    <property type="entry name" value="RIBOSOMAL_L17"/>
    <property type="match status" value="1"/>
</dbReference>
<dbReference type="InterPro" id="IPR036373">
    <property type="entry name" value="Ribosomal_bL17_sf"/>
</dbReference>
<dbReference type="PANTHER" id="PTHR14413">
    <property type="entry name" value="RIBOSOMAL PROTEIN L17"/>
    <property type="match status" value="1"/>
</dbReference>
<dbReference type="AlphaFoldDB" id="A0AAE2SCB9"/>
<gene>
    <name evidence="4 6" type="primary">rplQ</name>
    <name evidence="6" type="ORF">JIN83_02850</name>
</gene>
<dbReference type="Proteomes" id="UP000634206">
    <property type="component" value="Unassembled WGS sequence"/>
</dbReference>
<keyword evidence="2 4" id="KW-0689">Ribosomal protein</keyword>
<evidence type="ECO:0000256" key="1">
    <source>
        <dbReference type="ARBA" id="ARBA00008777"/>
    </source>
</evidence>
<dbReference type="GO" id="GO:0006412">
    <property type="term" value="P:translation"/>
    <property type="evidence" value="ECO:0007669"/>
    <property type="project" value="UniProtKB-UniRule"/>
</dbReference>
<dbReference type="SUPFAM" id="SSF64263">
    <property type="entry name" value="Prokaryotic ribosomal protein L17"/>
    <property type="match status" value="1"/>
</dbReference>